<feature type="transmembrane region" description="Helical" evidence="6">
    <location>
        <begin position="193"/>
        <end position="212"/>
    </location>
</feature>
<feature type="domain" description="Amino acid permease/ SLC12A" evidence="7">
    <location>
        <begin position="77"/>
        <end position="477"/>
    </location>
</feature>
<feature type="transmembrane region" description="Helical" evidence="6">
    <location>
        <begin position="165"/>
        <end position="187"/>
    </location>
</feature>
<evidence type="ECO:0000256" key="6">
    <source>
        <dbReference type="SAM" id="Phobius"/>
    </source>
</evidence>
<dbReference type="Proteomes" id="UP000481153">
    <property type="component" value="Unassembled WGS sequence"/>
</dbReference>
<gene>
    <name evidence="8" type="ORF">Ae201684_002110</name>
</gene>
<keyword evidence="9" id="KW-1185">Reference proteome</keyword>
<dbReference type="GO" id="GO:0016020">
    <property type="term" value="C:membrane"/>
    <property type="evidence" value="ECO:0007669"/>
    <property type="project" value="UniProtKB-SubCell"/>
</dbReference>
<dbReference type="PANTHER" id="PTHR42770">
    <property type="entry name" value="AMINO ACID TRANSPORTER-RELATED"/>
    <property type="match status" value="1"/>
</dbReference>
<dbReference type="Pfam" id="PF00324">
    <property type="entry name" value="AA_permease"/>
    <property type="match status" value="1"/>
</dbReference>
<feature type="transmembrane region" description="Helical" evidence="6">
    <location>
        <begin position="135"/>
        <end position="153"/>
    </location>
</feature>
<feature type="transmembrane region" description="Helical" evidence="6">
    <location>
        <begin position="49"/>
        <end position="69"/>
    </location>
</feature>
<keyword evidence="4 6" id="KW-0472">Membrane</keyword>
<comment type="caution">
    <text evidence="8">The sequence shown here is derived from an EMBL/GenBank/DDBJ whole genome shotgun (WGS) entry which is preliminary data.</text>
</comment>
<evidence type="ECO:0000256" key="3">
    <source>
        <dbReference type="ARBA" id="ARBA00022989"/>
    </source>
</evidence>
<evidence type="ECO:0000256" key="1">
    <source>
        <dbReference type="ARBA" id="ARBA00004141"/>
    </source>
</evidence>
<name>A0A6G0XRS9_9STRA</name>
<dbReference type="Gene3D" id="1.20.1740.10">
    <property type="entry name" value="Amino acid/polyamine transporter I"/>
    <property type="match status" value="1"/>
</dbReference>
<evidence type="ECO:0000313" key="9">
    <source>
        <dbReference type="Proteomes" id="UP000481153"/>
    </source>
</evidence>
<comment type="subcellular location">
    <subcellularLocation>
        <location evidence="1">Membrane</location>
        <topology evidence="1">Multi-pass membrane protein</topology>
    </subcellularLocation>
</comment>
<evidence type="ECO:0000313" key="8">
    <source>
        <dbReference type="EMBL" id="KAF0743051.1"/>
    </source>
</evidence>
<reference evidence="8 9" key="1">
    <citation type="submission" date="2019-07" db="EMBL/GenBank/DDBJ databases">
        <title>Genomics analysis of Aphanomyces spp. identifies a new class of oomycete effector associated with host adaptation.</title>
        <authorList>
            <person name="Gaulin E."/>
        </authorList>
    </citation>
    <scope>NUCLEOTIDE SEQUENCE [LARGE SCALE GENOMIC DNA]</scope>
    <source>
        <strain evidence="8 9">ATCC 201684</strain>
    </source>
</reference>
<dbReference type="GO" id="GO:0055085">
    <property type="term" value="P:transmembrane transport"/>
    <property type="evidence" value="ECO:0007669"/>
    <property type="project" value="InterPro"/>
</dbReference>
<protein>
    <recommendedName>
        <fullName evidence="7">Amino acid permease/ SLC12A domain-containing protein</fullName>
    </recommendedName>
</protein>
<evidence type="ECO:0000259" key="7">
    <source>
        <dbReference type="Pfam" id="PF00324"/>
    </source>
</evidence>
<organism evidence="8 9">
    <name type="scientific">Aphanomyces euteiches</name>
    <dbReference type="NCBI Taxonomy" id="100861"/>
    <lineage>
        <taxon>Eukaryota</taxon>
        <taxon>Sar</taxon>
        <taxon>Stramenopiles</taxon>
        <taxon>Oomycota</taxon>
        <taxon>Saprolegniomycetes</taxon>
        <taxon>Saprolegniales</taxon>
        <taxon>Verrucalvaceae</taxon>
        <taxon>Aphanomyces</taxon>
    </lineage>
</organism>
<sequence>MSLIWSSSESSVFPLPHILKSTMPATVQPIRLKSQLPDKDLKAINWPKVASTSFNLWAAGITIVIGGQYFSWNGGLTAGTLSYGIAAVMMGFAYICMGLCEAEMASMFPFEGGAFGLARCTWGFYAGFIVGCCEALQYIIYVACAFVSFGKMLGSFWPFAESQPYIIWFLAYALSSFTLILGGKIYWRWNVALALYSIGIIIIYVFGSMPYVDIKKFGGGQEYLVVGGFSQFMKVFPMSAWFYVGVESINRLCSDAYEPRLSVPIAQISCILTLFCSAVMVYFVAISMHPGMPEISKALSPLNYGFERMFNCSDDVSVWFSIPATFATGQGFVQSYSKILTCMAGSGLLPAKMHEKHSSLNTPIYAIVLGSIVSYCLCFLDYFYSLDAIFFNTCMVMGSISYTSQCVGYLYLKKNFRTMERKFQSPLGKAGAMCSIFVWVLLAVAVVGFQDDHQDSFIALVAILLICTVYYQFYAKSRQKFSEEERMSLFFAHVANHNKAKRSMNSRKRHHSGGFFNLVKRVAMSKVSTSMGPSNSNPQIARASSAGKMKRSSGISKDPSLIEVQSPPMRRKK</sequence>
<dbReference type="InterPro" id="IPR050367">
    <property type="entry name" value="APC_superfamily"/>
</dbReference>
<evidence type="ECO:0000256" key="2">
    <source>
        <dbReference type="ARBA" id="ARBA00022692"/>
    </source>
</evidence>
<accession>A0A6G0XRS9</accession>
<keyword evidence="3 6" id="KW-1133">Transmembrane helix</keyword>
<feature type="region of interest" description="Disordered" evidence="5">
    <location>
        <begin position="528"/>
        <end position="573"/>
    </location>
</feature>
<dbReference type="VEuPathDB" id="FungiDB:AeMF1_015653"/>
<feature type="compositionally biased region" description="Polar residues" evidence="5">
    <location>
        <begin position="528"/>
        <end position="539"/>
    </location>
</feature>
<feature type="transmembrane region" description="Helical" evidence="6">
    <location>
        <begin position="264"/>
        <end position="285"/>
    </location>
</feature>
<feature type="transmembrane region" description="Helical" evidence="6">
    <location>
        <begin position="81"/>
        <end position="100"/>
    </location>
</feature>
<dbReference type="InterPro" id="IPR004841">
    <property type="entry name" value="AA-permease/SLC12A_dom"/>
</dbReference>
<dbReference type="AlphaFoldDB" id="A0A6G0XRS9"/>
<evidence type="ECO:0000256" key="4">
    <source>
        <dbReference type="ARBA" id="ARBA00023136"/>
    </source>
</evidence>
<feature type="transmembrane region" description="Helical" evidence="6">
    <location>
        <begin position="389"/>
        <end position="412"/>
    </location>
</feature>
<dbReference type="EMBL" id="VJMJ01000022">
    <property type="protein sequence ID" value="KAF0743051.1"/>
    <property type="molecule type" value="Genomic_DNA"/>
</dbReference>
<keyword evidence="2 6" id="KW-0812">Transmembrane</keyword>
<evidence type="ECO:0000256" key="5">
    <source>
        <dbReference type="SAM" id="MobiDB-lite"/>
    </source>
</evidence>
<proteinExistence type="predicted"/>
<feature type="transmembrane region" description="Helical" evidence="6">
    <location>
        <begin position="456"/>
        <end position="474"/>
    </location>
</feature>
<feature type="transmembrane region" description="Helical" evidence="6">
    <location>
        <begin position="362"/>
        <end position="383"/>
    </location>
</feature>
<feature type="transmembrane region" description="Helical" evidence="6">
    <location>
        <begin position="432"/>
        <end position="450"/>
    </location>
</feature>
<dbReference type="PANTHER" id="PTHR42770:SF7">
    <property type="entry name" value="MEMBRANE PROTEIN"/>
    <property type="match status" value="1"/>
</dbReference>